<sequence length="86" mass="10017">MDYDPIMERSIKVTRYITDAMQPLYVLFKELKCQQKQLPIPMFFMRTEREYVSAVGDSQPSTSSVSLFQTSVLASLIWNFNCLPEI</sequence>
<dbReference type="AlphaFoldDB" id="A0A085LLC9"/>
<protein>
    <submittedName>
        <fullName evidence="1">Uncharacterized protein</fullName>
    </submittedName>
</protein>
<keyword evidence="2" id="KW-1185">Reference proteome</keyword>
<evidence type="ECO:0000313" key="2">
    <source>
        <dbReference type="Proteomes" id="UP000030764"/>
    </source>
</evidence>
<name>A0A085LLC9_9BILA</name>
<dbReference type="EMBL" id="KL363429">
    <property type="protein sequence ID" value="KFD45775.1"/>
    <property type="molecule type" value="Genomic_DNA"/>
</dbReference>
<accession>A0A085LLC9</accession>
<organism evidence="1 2">
    <name type="scientific">Trichuris suis</name>
    <name type="common">pig whipworm</name>
    <dbReference type="NCBI Taxonomy" id="68888"/>
    <lineage>
        <taxon>Eukaryota</taxon>
        <taxon>Metazoa</taxon>
        <taxon>Ecdysozoa</taxon>
        <taxon>Nematoda</taxon>
        <taxon>Enoplea</taxon>
        <taxon>Dorylaimia</taxon>
        <taxon>Trichinellida</taxon>
        <taxon>Trichuridae</taxon>
        <taxon>Trichuris</taxon>
    </lineage>
</organism>
<proteinExistence type="predicted"/>
<evidence type="ECO:0000313" key="1">
    <source>
        <dbReference type="EMBL" id="KFD45775.1"/>
    </source>
</evidence>
<reference evidence="1 2" key="1">
    <citation type="journal article" date="2014" name="Nat. Genet.">
        <title>Genome and transcriptome of the porcine whipworm Trichuris suis.</title>
        <authorList>
            <person name="Jex A.R."/>
            <person name="Nejsum P."/>
            <person name="Schwarz E.M."/>
            <person name="Hu L."/>
            <person name="Young N.D."/>
            <person name="Hall R.S."/>
            <person name="Korhonen P.K."/>
            <person name="Liao S."/>
            <person name="Thamsborg S."/>
            <person name="Xia J."/>
            <person name="Xu P."/>
            <person name="Wang S."/>
            <person name="Scheerlinck J.P."/>
            <person name="Hofmann A."/>
            <person name="Sternberg P.W."/>
            <person name="Wang J."/>
            <person name="Gasser R.B."/>
        </authorList>
    </citation>
    <scope>NUCLEOTIDE SEQUENCE [LARGE SCALE GENOMIC DNA]</scope>
    <source>
        <strain evidence="1">DCEP-RM93M</strain>
    </source>
</reference>
<gene>
    <name evidence="1" type="ORF">M513_13353</name>
</gene>
<dbReference type="Proteomes" id="UP000030764">
    <property type="component" value="Unassembled WGS sequence"/>
</dbReference>